<gene>
    <name evidence="4" type="ORF">ACFFJP_12925</name>
</gene>
<keyword evidence="5" id="KW-1185">Reference proteome</keyword>
<feature type="transmembrane region" description="Helical" evidence="1">
    <location>
        <begin position="157"/>
        <end position="179"/>
    </location>
</feature>
<dbReference type="InterPro" id="IPR002102">
    <property type="entry name" value="Cohesin_dom"/>
</dbReference>
<keyword evidence="1" id="KW-0812">Transmembrane</keyword>
<comment type="caution">
    <text evidence="4">The sequence shown here is derived from an EMBL/GenBank/DDBJ whole genome shotgun (WGS) entry which is preliminary data.</text>
</comment>
<feature type="signal peptide" evidence="2">
    <location>
        <begin position="1"/>
        <end position="18"/>
    </location>
</feature>
<dbReference type="RefSeq" id="WP_377244590.1">
    <property type="nucleotide sequence ID" value="NZ_JBHLXP010000003.1"/>
</dbReference>
<accession>A0ABV6BGJ8</accession>
<evidence type="ECO:0000313" key="5">
    <source>
        <dbReference type="Proteomes" id="UP001589813"/>
    </source>
</evidence>
<dbReference type="Proteomes" id="UP001589813">
    <property type="component" value="Unassembled WGS sequence"/>
</dbReference>
<keyword evidence="1" id="KW-0472">Membrane</keyword>
<evidence type="ECO:0000259" key="3">
    <source>
        <dbReference type="Pfam" id="PF00963"/>
    </source>
</evidence>
<evidence type="ECO:0000313" key="4">
    <source>
        <dbReference type="EMBL" id="MFC0049192.1"/>
    </source>
</evidence>
<organism evidence="4 5">
    <name type="scientific">Rheinheimera tilapiae</name>
    <dbReference type="NCBI Taxonomy" id="875043"/>
    <lineage>
        <taxon>Bacteria</taxon>
        <taxon>Pseudomonadati</taxon>
        <taxon>Pseudomonadota</taxon>
        <taxon>Gammaproteobacteria</taxon>
        <taxon>Chromatiales</taxon>
        <taxon>Chromatiaceae</taxon>
        <taxon>Rheinheimera</taxon>
    </lineage>
</organism>
<dbReference type="Pfam" id="PF00963">
    <property type="entry name" value="Cohesin"/>
    <property type="match status" value="1"/>
</dbReference>
<sequence>MKKLIALFALCLTFSSQATVIKVELDKAQYQKNDLVQAQVRVQGYEDGLAGFKLDLSYWSAALGFESVTFGPHFSPVEPNFGEYSKNGSKLTISEMNLFDLAWDLADVQGPDFTLATITFKALNSGVHKLLLSKIELTDGFGDKVTDFSSQNGMVNVAGPAIPAPATALLLLPALLMLARRRA</sequence>
<dbReference type="SUPFAM" id="SSF49384">
    <property type="entry name" value="Carbohydrate-binding domain"/>
    <property type="match status" value="1"/>
</dbReference>
<evidence type="ECO:0000256" key="1">
    <source>
        <dbReference type="SAM" id="Phobius"/>
    </source>
</evidence>
<protein>
    <submittedName>
        <fullName evidence="4">Cohesin domain-containing protein</fullName>
    </submittedName>
</protein>
<evidence type="ECO:0000256" key="2">
    <source>
        <dbReference type="SAM" id="SignalP"/>
    </source>
</evidence>
<proteinExistence type="predicted"/>
<name>A0ABV6BGJ8_9GAMM</name>
<dbReference type="Gene3D" id="2.60.40.680">
    <property type="match status" value="1"/>
</dbReference>
<keyword evidence="2" id="KW-0732">Signal</keyword>
<dbReference type="EMBL" id="JBHLXP010000003">
    <property type="protein sequence ID" value="MFC0049192.1"/>
    <property type="molecule type" value="Genomic_DNA"/>
</dbReference>
<reference evidence="4 5" key="1">
    <citation type="submission" date="2024-09" db="EMBL/GenBank/DDBJ databases">
        <authorList>
            <person name="Sun Q."/>
            <person name="Mori K."/>
        </authorList>
    </citation>
    <scope>NUCLEOTIDE SEQUENCE [LARGE SCALE GENOMIC DNA]</scope>
    <source>
        <strain evidence="4 5">KCTC 23315</strain>
    </source>
</reference>
<dbReference type="CDD" id="cd08547">
    <property type="entry name" value="Type_II_cohesin"/>
    <property type="match status" value="1"/>
</dbReference>
<feature type="chain" id="PRO_5046948527" evidence="2">
    <location>
        <begin position="19"/>
        <end position="183"/>
    </location>
</feature>
<dbReference type="InterPro" id="IPR008965">
    <property type="entry name" value="CBM2/CBM3_carb-bd_dom_sf"/>
</dbReference>
<keyword evidence="1" id="KW-1133">Transmembrane helix</keyword>
<feature type="domain" description="Cohesin" evidence="3">
    <location>
        <begin position="21"/>
        <end position="145"/>
    </location>
</feature>